<evidence type="ECO:0000259" key="2">
    <source>
        <dbReference type="Pfam" id="PF02525"/>
    </source>
</evidence>
<sequence>MKKTLIIFNHPNFENSVFNRALLERAKKQENVLVRHLDAIYGSDTKGFDIQKEQELLVEYERIIFQFPIHWFSTPAMLKAYQDMVFSYGFAFGQSGDKLVDKEFKAVLTIGSTQEAYQAGGWNDKSINEILSPLQTTARFCGMIYTRAFTIYSTTAKQFDQQEIEELSNKYELMLQDQDWCEGLIKYKR</sequence>
<dbReference type="InterPro" id="IPR003680">
    <property type="entry name" value="Flavodoxin_fold"/>
</dbReference>
<feature type="domain" description="Flavodoxin-like fold" evidence="2">
    <location>
        <begin position="2"/>
        <end position="172"/>
    </location>
</feature>
<reference evidence="3 4" key="1">
    <citation type="submission" date="2018-04" db="EMBL/GenBank/DDBJ databases">
        <title>Novel Campyloabacter and Helicobacter Species and Strains.</title>
        <authorList>
            <person name="Mannion A.J."/>
            <person name="Shen Z."/>
            <person name="Fox J.G."/>
        </authorList>
    </citation>
    <scope>NUCLEOTIDE SEQUENCE [LARGE SCALE GENOMIC DNA]</scope>
    <source>
        <strain evidence="3 4">MIT 04-9366</strain>
    </source>
</reference>
<dbReference type="Gene3D" id="3.40.50.360">
    <property type="match status" value="1"/>
</dbReference>
<protein>
    <submittedName>
        <fullName evidence="3">General stress protein</fullName>
    </submittedName>
</protein>
<dbReference type="Proteomes" id="UP000257045">
    <property type="component" value="Unassembled WGS sequence"/>
</dbReference>
<dbReference type="GO" id="GO:0003955">
    <property type="term" value="F:NAD(P)H dehydrogenase (quinone) activity"/>
    <property type="evidence" value="ECO:0007669"/>
    <property type="project" value="TreeGrafter"/>
</dbReference>
<proteinExistence type="predicted"/>
<dbReference type="Pfam" id="PF02525">
    <property type="entry name" value="Flavodoxin_2"/>
    <property type="match status" value="1"/>
</dbReference>
<dbReference type="RefSeq" id="WP_115569696.1">
    <property type="nucleotide sequence ID" value="NZ_NXLV01000008.1"/>
</dbReference>
<gene>
    <name evidence="3" type="ORF">CQA58_05365</name>
</gene>
<evidence type="ECO:0000313" key="4">
    <source>
        <dbReference type="Proteomes" id="UP000257045"/>
    </source>
</evidence>
<organism evidence="3 4">
    <name type="scientific">Helicobacter brantae</name>
    <dbReference type="NCBI Taxonomy" id="375927"/>
    <lineage>
        <taxon>Bacteria</taxon>
        <taxon>Pseudomonadati</taxon>
        <taxon>Campylobacterota</taxon>
        <taxon>Epsilonproteobacteria</taxon>
        <taxon>Campylobacterales</taxon>
        <taxon>Helicobacteraceae</taxon>
        <taxon>Helicobacter</taxon>
    </lineage>
</organism>
<dbReference type="OrthoDB" id="9798454at2"/>
<dbReference type="AlphaFoldDB" id="A0A3D8J1E6"/>
<dbReference type="PANTHER" id="PTHR47307">
    <property type="entry name" value="GLUTATHIONE-REGULATED POTASSIUM-EFFLUX SYSTEM ANCILLARY PROTEIN KEFG"/>
    <property type="match status" value="1"/>
</dbReference>
<dbReference type="PANTHER" id="PTHR47307:SF1">
    <property type="entry name" value="GLUTATHIONE-REGULATED POTASSIUM-EFFLUX SYSTEM ANCILLARY PROTEIN KEFG"/>
    <property type="match status" value="1"/>
</dbReference>
<name>A0A3D8J1E6_9HELI</name>
<dbReference type="GO" id="GO:0010181">
    <property type="term" value="F:FMN binding"/>
    <property type="evidence" value="ECO:0007669"/>
    <property type="project" value="TreeGrafter"/>
</dbReference>
<comment type="caution">
    <text evidence="3">The sequence shown here is derived from an EMBL/GenBank/DDBJ whole genome shotgun (WGS) entry which is preliminary data.</text>
</comment>
<dbReference type="GO" id="GO:0009055">
    <property type="term" value="F:electron transfer activity"/>
    <property type="evidence" value="ECO:0007669"/>
    <property type="project" value="TreeGrafter"/>
</dbReference>
<evidence type="ECO:0000313" key="3">
    <source>
        <dbReference type="EMBL" id="RDU70601.1"/>
    </source>
</evidence>
<dbReference type="InterPro" id="IPR046980">
    <property type="entry name" value="KefG/KefF"/>
</dbReference>
<accession>A0A3D8J1E6</accession>
<dbReference type="EMBL" id="NXLV01000008">
    <property type="protein sequence ID" value="RDU70601.1"/>
    <property type="molecule type" value="Genomic_DNA"/>
</dbReference>
<dbReference type="SUPFAM" id="SSF52218">
    <property type="entry name" value="Flavoproteins"/>
    <property type="match status" value="1"/>
</dbReference>
<dbReference type="InterPro" id="IPR029039">
    <property type="entry name" value="Flavoprotein-like_sf"/>
</dbReference>
<evidence type="ECO:0000256" key="1">
    <source>
        <dbReference type="ARBA" id="ARBA00023002"/>
    </source>
</evidence>
<keyword evidence="4" id="KW-1185">Reference proteome</keyword>
<keyword evidence="1" id="KW-0560">Oxidoreductase</keyword>